<evidence type="ECO:0000259" key="3">
    <source>
        <dbReference type="Pfam" id="PF16344"/>
    </source>
</evidence>
<comment type="caution">
    <text evidence="4">The sequence shown here is derived from an EMBL/GenBank/DDBJ whole genome shotgun (WGS) entry which is preliminary data.</text>
</comment>
<evidence type="ECO:0000313" key="4">
    <source>
        <dbReference type="EMBL" id="MBB4027763.1"/>
    </source>
</evidence>
<feature type="transmembrane region" description="Helical" evidence="1">
    <location>
        <begin position="87"/>
        <end position="109"/>
    </location>
</feature>
<dbReference type="Gene3D" id="2.60.120.1440">
    <property type="match status" value="1"/>
</dbReference>
<accession>A0A7W6HZA4</accession>
<keyword evidence="1" id="KW-0472">Membrane</keyword>
<evidence type="ECO:0000256" key="1">
    <source>
        <dbReference type="SAM" id="Phobius"/>
    </source>
</evidence>
<dbReference type="RefSeq" id="WP_124315664.1">
    <property type="nucleotide sequence ID" value="NZ_AP028155.1"/>
</dbReference>
<proteinExistence type="predicted"/>
<feature type="domain" description="FecR protein" evidence="2">
    <location>
        <begin position="189"/>
        <end position="276"/>
    </location>
</feature>
<evidence type="ECO:0000259" key="2">
    <source>
        <dbReference type="Pfam" id="PF04773"/>
    </source>
</evidence>
<dbReference type="GO" id="GO:0016989">
    <property type="term" value="F:sigma factor antagonist activity"/>
    <property type="evidence" value="ECO:0007669"/>
    <property type="project" value="TreeGrafter"/>
</dbReference>
<feature type="domain" description="Protein FecR C-terminal" evidence="3">
    <location>
        <begin position="322"/>
        <end position="391"/>
    </location>
</feature>
<dbReference type="Pfam" id="PF04773">
    <property type="entry name" value="FecR"/>
    <property type="match status" value="1"/>
</dbReference>
<keyword evidence="1" id="KW-0812">Transmembrane</keyword>
<dbReference type="AlphaFoldDB" id="A0A7W6HZA4"/>
<dbReference type="InterPro" id="IPR032508">
    <property type="entry name" value="FecR_C"/>
</dbReference>
<keyword evidence="5" id="KW-1185">Reference proteome</keyword>
<dbReference type="PANTHER" id="PTHR30273:SF2">
    <property type="entry name" value="PROTEIN FECR"/>
    <property type="match status" value="1"/>
</dbReference>
<dbReference type="OrthoDB" id="699645at2"/>
<dbReference type="Gene3D" id="3.55.50.30">
    <property type="match status" value="1"/>
</dbReference>
<dbReference type="Proteomes" id="UP000546007">
    <property type="component" value="Unassembled WGS sequence"/>
</dbReference>
<dbReference type="PANTHER" id="PTHR30273">
    <property type="entry name" value="PERIPLASMIC SIGNAL SENSOR AND SIGMA FACTOR ACTIVATOR FECR-RELATED"/>
    <property type="match status" value="1"/>
</dbReference>
<dbReference type="Pfam" id="PF16344">
    <property type="entry name" value="FecR_C"/>
    <property type="match status" value="1"/>
</dbReference>
<keyword evidence="1" id="KW-1133">Transmembrane helix</keyword>
<organism evidence="4 5">
    <name type="scientific">Butyricimonas faecihominis</name>
    <dbReference type="NCBI Taxonomy" id="1472416"/>
    <lineage>
        <taxon>Bacteria</taxon>
        <taxon>Pseudomonadati</taxon>
        <taxon>Bacteroidota</taxon>
        <taxon>Bacteroidia</taxon>
        <taxon>Bacteroidales</taxon>
        <taxon>Odoribacteraceae</taxon>
        <taxon>Butyricimonas</taxon>
    </lineage>
</organism>
<sequence length="393" mass="44719">MEKSNDESLEWTLIKRSLTEELTTEERLQLETWLNESSAHRRYYDRIVGFDPSEGVSGLSGEQCEEELAQYVTLIRKGKREQQKKHFIIFTRYAAVLFVLLTVGIYFWYQERGVSETSQKTMVLAVKGKVQPILVTEEGTRIELEQQGGLLQKISDGRITSEENAIVYNQPTGGKGQAVAGLHTLIIPRGGEYRVTLADGTIVWLNAETEFSYPVSFTDSLRAVKLKGEAYFEVAKDAKPFEVQVNDVYVRVYGTHFNVNGYDNERVQTVLLSGSVGVSSLKNPSVEQMIRPNEMVEVNVSTGVCEVKTVDAAAYVAWKEGYFSFEQETLEQIMAKLSRWYDVQVVFENEEVRTQRFTGRVDRNENFQGVLNLLQRTLLVKFKVEGNRIIVSK</sequence>
<dbReference type="InterPro" id="IPR012373">
    <property type="entry name" value="Ferrdict_sens_TM"/>
</dbReference>
<gene>
    <name evidence="4" type="ORF">GGR14_003577</name>
</gene>
<evidence type="ECO:0000313" key="5">
    <source>
        <dbReference type="Proteomes" id="UP000546007"/>
    </source>
</evidence>
<dbReference type="InterPro" id="IPR006860">
    <property type="entry name" value="FecR"/>
</dbReference>
<name>A0A7W6HZA4_9BACT</name>
<protein>
    <submittedName>
        <fullName evidence="4">Ferric-dicitrate binding protein FerR (Iron transport regulator)</fullName>
    </submittedName>
</protein>
<dbReference type="EMBL" id="JACIES010000012">
    <property type="protein sequence ID" value="MBB4027763.1"/>
    <property type="molecule type" value="Genomic_DNA"/>
</dbReference>
<reference evidence="4 5" key="1">
    <citation type="submission" date="2020-08" db="EMBL/GenBank/DDBJ databases">
        <title>Genomic Encyclopedia of Type Strains, Phase IV (KMG-IV): sequencing the most valuable type-strain genomes for metagenomic binning, comparative biology and taxonomic classification.</title>
        <authorList>
            <person name="Goeker M."/>
        </authorList>
    </citation>
    <scope>NUCLEOTIDE SEQUENCE [LARGE SCALE GENOMIC DNA]</scope>
    <source>
        <strain evidence="4 5">DSM 105721</strain>
    </source>
</reference>
<dbReference type="GeneID" id="93099813"/>